<dbReference type="EMBL" id="MU004240">
    <property type="protein sequence ID" value="KAF2665503.1"/>
    <property type="molecule type" value="Genomic_DNA"/>
</dbReference>
<accession>A0A6A6U2K8</accession>
<organism evidence="1 2">
    <name type="scientific">Microthyrium microscopicum</name>
    <dbReference type="NCBI Taxonomy" id="703497"/>
    <lineage>
        <taxon>Eukaryota</taxon>
        <taxon>Fungi</taxon>
        <taxon>Dikarya</taxon>
        <taxon>Ascomycota</taxon>
        <taxon>Pezizomycotina</taxon>
        <taxon>Dothideomycetes</taxon>
        <taxon>Dothideomycetes incertae sedis</taxon>
        <taxon>Microthyriales</taxon>
        <taxon>Microthyriaceae</taxon>
        <taxon>Microthyrium</taxon>
    </lineage>
</organism>
<dbReference type="Proteomes" id="UP000799302">
    <property type="component" value="Unassembled WGS sequence"/>
</dbReference>
<sequence>MFNNREYIKEHKWNLTYKTKKIEQHPDWWLFVAYVKTHIVSGEFLFEPYQWDKTWFARTIVESAEFPVREEIMDFVPGLRGRFPEQPTPPRDIFKSLRTRPKPVKQVTWPQAEKDIIELAAMEIWVEWRQEAERKLQMQDCSAKVQ</sequence>
<keyword evidence="2" id="KW-1185">Reference proteome</keyword>
<name>A0A6A6U2K8_9PEZI</name>
<evidence type="ECO:0000313" key="2">
    <source>
        <dbReference type="Proteomes" id="UP000799302"/>
    </source>
</evidence>
<protein>
    <submittedName>
        <fullName evidence="1">Uncharacterized protein</fullName>
    </submittedName>
</protein>
<dbReference type="AlphaFoldDB" id="A0A6A6U2K8"/>
<proteinExistence type="predicted"/>
<evidence type="ECO:0000313" key="1">
    <source>
        <dbReference type="EMBL" id="KAF2665503.1"/>
    </source>
</evidence>
<gene>
    <name evidence="1" type="ORF">BT63DRAFT_463740</name>
</gene>
<reference evidence="1" key="1">
    <citation type="journal article" date="2020" name="Stud. Mycol.">
        <title>101 Dothideomycetes genomes: a test case for predicting lifestyles and emergence of pathogens.</title>
        <authorList>
            <person name="Haridas S."/>
            <person name="Albert R."/>
            <person name="Binder M."/>
            <person name="Bloem J."/>
            <person name="Labutti K."/>
            <person name="Salamov A."/>
            <person name="Andreopoulos B."/>
            <person name="Baker S."/>
            <person name="Barry K."/>
            <person name="Bills G."/>
            <person name="Bluhm B."/>
            <person name="Cannon C."/>
            <person name="Castanera R."/>
            <person name="Culley D."/>
            <person name="Daum C."/>
            <person name="Ezra D."/>
            <person name="Gonzalez J."/>
            <person name="Henrissat B."/>
            <person name="Kuo A."/>
            <person name="Liang C."/>
            <person name="Lipzen A."/>
            <person name="Lutzoni F."/>
            <person name="Magnuson J."/>
            <person name="Mondo S."/>
            <person name="Nolan M."/>
            <person name="Ohm R."/>
            <person name="Pangilinan J."/>
            <person name="Park H.-J."/>
            <person name="Ramirez L."/>
            <person name="Alfaro M."/>
            <person name="Sun H."/>
            <person name="Tritt A."/>
            <person name="Yoshinaga Y."/>
            <person name="Zwiers L.-H."/>
            <person name="Turgeon B."/>
            <person name="Goodwin S."/>
            <person name="Spatafora J."/>
            <person name="Crous P."/>
            <person name="Grigoriev I."/>
        </authorList>
    </citation>
    <scope>NUCLEOTIDE SEQUENCE</scope>
    <source>
        <strain evidence="1">CBS 115976</strain>
    </source>
</reference>